<dbReference type="Proteomes" id="UP000545507">
    <property type="component" value="Unassembled WGS sequence"/>
</dbReference>
<organism evidence="1 2">
    <name type="scientific">Hydrogenophaga aromaticivorans</name>
    <dbReference type="NCBI Taxonomy" id="2610898"/>
    <lineage>
        <taxon>Bacteria</taxon>
        <taxon>Pseudomonadati</taxon>
        <taxon>Pseudomonadota</taxon>
        <taxon>Betaproteobacteria</taxon>
        <taxon>Burkholderiales</taxon>
        <taxon>Comamonadaceae</taxon>
        <taxon>Hydrogenophaga</taxon>
    </lineage>
</organism>
<dbReference type="AlphaFoldDB" id="A0A7Y8KWZ4"/>
<evidence type="ECO:0000313" key="2">
    <source>
        <dbReference type="Proteomes" id="UP000545507"/>
    </source>
</evidence>
<accession>A0A7Y8KWZ4</accession>
<dbReference type="EMBL" id="VYGV01000011">
    <property type="protein sequence ID" value="NWF46050.1"/>
    <property type="molecule type" value="Genomic_DNA"/>
</dbReference>
<sequence length="239" mass="26993">MKVQASLSKHAADRIRERLNIEDPIADFQSIRRFSNETVFLKQGDWNDNKLVNFRLCYFPSGDVHAVLVTESNIQDGIAIHHLVITVITVDMFEERNGPIAKLDTCRAAQARLGHVAYRAWSAARYGCTQRINSGRLHVYFKDSRAGITAKIRRPLCEGFRLNEPYEASLAHPGALSAVHQELAKFGRRLNDRLYMRFDSEVGPLKMTEYEASPCPYCGMEPLPTDTPATHSDKPSKAM</sequence>
<keyword evidence="2" id="KW-1185">Reference proteome</keyword>
<protein>
    <submittedName>
        <fullName evidence="1">Uncharacterized protein</fullName>
    </submittedName>
</protein>
<gene>
    <name evidence="1" type="ORF">F3K02_12425</name>
</gene>
<evidence type="ECO:0000313" key="1">
    <source>
        <dbReference type="EMBL" id="NWF46050.1"/>
    </source>
</evidence>
<proteinExistence type="predicted"/>
<name>A0A7Y8KWZ4_9BURK</name>
<reference evidence="1 2" key="1">
    <citation type="submission" date="2019-09" db="EMBL/GenBank/DDBJ databases">
        <title>Hydrogenophaga aromatica sp. nov., isolated from a para-xylene-degrading enrichment culture.</title>
        <authorList>
            <person name="Tancsics A."/>
            <person name="Banerjee S."/>
        </authorList>
    </citation>
    <scope>NUCLEOTIDE SEQUENCE [LARGE SCALE GENOMIC DNA]</scope>
    <source>
        <strain evidence="1 2">D2P1</strain>
    </source>
</reference>
<dbReference type="RefSeq" id="WP_177135958.1">
    <property type="nucleotide sequence ID" value="NZ_VYGV01000011.1"/>
</dbReference>
<comment type="caution">
    <text evidence="1">The sequence shown here is derived from an EMBL/GenBank/DDBJ whole genome shotgun (WGS) entry which is preliminary data.</text>
</comment>